<dbReference type="SUPFAM" id="SSF88659">
    <property type="entry name" value="Sigma3 and sigma4 domains of RNA polymerase sigma factors"/>
    <property type="match status" value="1"/>
</dbReference>
<comment type="caution">
    <text evidence="5">The sequence shown here is derived from an EMBL/GenBank/DDBJ whole genome shotgun (WGS) entry which is preliminary data.</text>
</comment>
<dbReference type="Pfam" id="PF08281">
    <property type="entry name" value="Sigma70_r4_2"/>
    <property type="match status" value="1"/>
</dbReference>
<dbReference type="InterPro" id="IPR036388">
    <property type="entry name" value="WH-like_DNA-bd_sf"/>
</dbReference>
<evidence type="ECO:0000256" key="2">
    <source>
        <dbReference type="ARBA" id="ARBA00023082"/>
    </source>
</evidence>
<evidence type="ECO:0000313" key="6">
    <source>
        <dbReference type="Proteomes" id="UP001267426"/>
    </source>
</evidence>
<dbReference type="Proteomes" id="UP001267426">
    <property type="component" value="Unassembled WGS sequence"/>
</dbReference>
<protein>
    <submittedName>
        <fullName evidence="5">Sigma-70 family RNA polymerase sigma factor</fullName>
    </submittedName>
</protein>
<evidence type="ECO:0000256" key="3">
    <source>
        <dbReference type="ARBA" id="ARBA00023163"/>
    </source>
</evidence>
<dbReference type="InterPro" id="IPR013249">
    <property type="entry name" value="RNA_pol_sigma70_r4_t2"/>
</dbReference>
<feature type="domain" description="RNA polymerase sigma factor 70 region 4 type 2" evidence="4">
    <location>
        <begin position="143"/>
        <end position="194"/>
    </location>
</feature>
<gene>
    <name evidence="5" type="ORF">RM540_07180</name>
</gene>
<sequence length="222" mass="24508">MSDISFERLDAVAARLPFSVDDYGAAAAAFVRWRAGGGAADWEAAVTWAYCYSLRYLYVRFAREPAAASADVEAVVDRTFMRVLDKLDEVRDPSKFPQFVSVVCKRALLTYRERCRPTAALDEERMAAPPRPEYLDGDLVRWAVGRAVDALPPALRVVARMRLLDGAPYADVARATGHALPTVRTYLSKAVRRLRDDPHLRALAFDDVLPVGAIPEPEGGAV</sequence>
<reference evidence="5 6" key="1">
    <citation type="submission" date="2023-09" db="EMBL/GenBank/DDBJ databases">
        <authorList>
            <person name="Rey-Velasco X."/>
        </authorList>
    </citation>
    <scope>NUCLEOTIDE SEQUENCE [LARGE SCALE GENOMIC DNA]</scope>
    <source>
        <strain evidence="5 6">F394</strain>
    </source>
</reference>
<evidence type="ECO:0000259" key="4">
    <source>
        <dbReference type="Pfam" id="PF08281"/>
    </source>
</evidence>
<keyword evidence="2" id="KW-0731">Sigma factor</keyword>
<keyword evidence="1" id="KW-0805">Transcription regulation</keyword>
<name>A0ABU3BQH0_9BACT</name>
<keyword evidence="3" id="KW-0804">Transcription</keyword>
<dbReference type="Gene3D" id="1.10.10.10">
    <property type="entry name" value="Winged helix-like DNA-binding domain superfamily/Winged helix DNA-binding domain"/>
    <property type="match status" value="1"/>
</dbReference>
<proteinExistence type="predicted"/>
<dbReference type="PANTHER" id="PTHR43133">
    <property type="entry name" value="RNA POLYMERASE ECF-TYPE SIGMA FACTO"/>
    <property type="match status" value="1"/>
</dbReference>
<dbReference type="EMBL" id="JAVRHT010000013">
    <property type="protein sequence ID" value="MDT0631532.1"/>
    <property type="molecule type" value="Genomic_DNA"/>
</dbReference>
<dbReference type="PANTHER" id="PTHR43133:SF63">
    <property type="entry name" value="RNA POLYMERASE SIGMA FACTOR FECI-RELATED"/>
    <property type="match status" value="1"/>
</dbReference>
<organism evidence="5 6">
    <name type="scientific">Rubrivirga litoralis</name>
    <dbReference type="NCBI Taxonomy" id="3075598"/>
    <lineage>
        <taxon>Bacteria</taxon>
        <taxon>Pseudomonadati</taxon>
        <taxon>Rhodothermota</taxon>
        <taxon>Rhodothermia</taxon>
        <taxon>Rhodothermales</taxon>
        <taxon>Rubricoccaceae</taxon>
        <taxon>Rubrivirga</taxon>
    </lineage>
</organism>
<accession>A0ABU3BQH0</accession>
<dbReference type="InterPro" id="IPR013324">
    <property type="entry name" value="RNA_pol_sigma_r3/r4-like"/>
</dbReference>
<dbReference type="RefSeq" id="WP_311662875.1">
    <property type="nucleotide sequence ID" value="NZ_JAVRHT010000013.1"/>
</dbReference>
<keyword evidence="6" id="KW-1185">Reference proteome</keyword>
<evidence type="ECO:0000313" key="5">
    <source>
        <dbReference type="EMBL" id="MDT0631532.1"/>
    </source>
</evidence>
<dbReference type="InterPro" id="IPR039425">
    <property type="entry name" value="RNA_pol_sigma-70-like"/>
</dbReference>
<evidence type="ECO:0000256" key="1">
    <source>
        <dbReference type="ARBA" id="ARBA00023015"/>
    </source>
</evidence>